<feature type="compositionally biased region" description="Polar residues" evidence="1">
    <location>
        <begin position="240"/>
        <end position="264"/>
    </location>
</feature>
<name>A0A833ZJ10_9CHIR</name>
<dbReference type="EMBL" id="JABVXQ010000008">
    <property type="protein sequence ID" value="KAF6094719.1"/>
    <property type="molecule type" value="Genomic_DNA"/>
</dbReference>
<feature type="region of interest" description="Disordered" evidence="1">
    <location>
        <begin position="68"/>
        <end position="96"/>
    </location>
</feature>
<accession>A0A833ZJ10</accession>
<sequence>MRSPLLPSPALRFGLCPCQQPPAGPQLCSLFSQHKAPFPPVATLPPHAGSTATGRDFLEHSLSVPCAGTAGTAGTAGAEGGHPGPFPPAPLPPPLPRPDRPVPQLDTPTCSWWASPGGLPLSPRDDGLCSTHPPEQVFPADSCPEAAASPRMTVPTSQTLVVQALGGRLCLISGGLPASLPPSPRPSFRPLNAAAWSCLGGLDLGLPSCSCCCCVNRSSQPFRITTEKPSCPDGVAQLVRASSHTPRSQVPSLVRAPTSSSQGMHTEVGQRFDS</sequence>
<evidence type="ECO:0000313" key="2">
    <source>
        <dbReference type="EMBL" id="KAF6094719.1"/>
    </source>
</evidence>
<organism evidence="2 3">
    <name type="scientific">Phyllostomus discolor</name>
    <name type="common">pale spear-nosed bat</name>
    <dbReference type="NCBI Taxonomy" id="89673"/>
    <lineage>
        <taxon>Eukaryota</taxon>
        <taxon>Metazoa</taxon>
        <taxon>Chordata</taxon>
        <taxon>Craniata</taxon>
        <taxon>Vertebrata</taxon>
        <taxon>Euteleostomi</taxon>
        <taxon>Mammalia</taxon>
        <taxon>Eutheria</taxon>
        <taxon>Laurasiatheria</taxon>
        <taxon>Chiroptera</taxon>
        <taxon>Yangochiroptera</taxon>
        <taxon>Phyllostomidae</taxon>
        <taxon>Phyllostominae</taxon>
        <taxon>Phyllostomus</taxon>
    </lineage>
</organism>
<evidence type="ECO:0000313" key="3">
    <source>
        <dbReference type="Proteomes" id="UP000664940"/>
    </source>
</evidence>
<dbReference type="AlphaFoldDB" id="A0A833ZJ10"/>
<proteinExistence type="predicted"/>
<dbReference type="Proteomes" id="UP000664940">
    <property type="component" value="Unassembled WGS sequence"/>
</dbReference>
<comment type="caution">
    <text evidence="2">The sequence shown here is derived from an EMBL/GenBank/DDBJ whole genome shotgun (WGS) entry which is preliminary data.</text>
</comment>
<evidence type="ECO:0000256" key="1">
    <source>
        <dbReference type="SAM" id="MobiDB-lite"/>
    </source>
</evidence>
<protein>
    <submittedName>
        <fullName evidence="2">Uncharacterized protein</fullName>
    </submittedName>
</protein>
<feature type="region of interest" description="Disordered" evidence="1">
    <location>
        <begin position="240"/>
        <end position="274"/>
    </location>
</feature>
<reference evidence="2 3" key="1">
    <citation type="journal article" date="2020" name="Nature">
        <title>Six reference-quality genomes reveal evolution of bat adaptations.</title>
        <authorList>
            <person name="Jebb D."/>
            <person name="Huang Z."/>
            <person name="Pippel M."/>
            <person name="Hughes G.M."/>
            <person name="Lavrichenko K."/>
            <person name="Devanna P."/>
            <person name="Winkler S."/>
            <person name="Jermiin L.S."/>
            <person name="Skirmuntt E.C."/>
            <person name="Katzourakis A."/>
            <person name="Burkitt-Gray L."/>
            <person name="Ray D.A."/>
            <person name="Sullivan K.A.M."/>
            <person name="Roscito J.G."/>
            <person name="Kirilenko B.M."/>
            <person name="Davalos L.M."/>
            <person name="Corthals A.P."/>
            <person name="Power M.L."/>
            <person name="Jones G."/>
            <person name="Ransome R.D."/>
            <person name="Dechmann D.K.N."/>
            <person name="Locatelli A.G."/>
            <person name="Puechmaille S.J."/>
            <person name="Fedrigo O."/>
            <person name="Jarvis E.D."/>
            <person name="Hiller M."/>
            <person name="Vernes S.C."/>
            <person name="Myers E.W."/>
            <person name="Teeling E.C."/>
        </authorList>
    </citation>
    <scope>NUCLEOTIDE SEQUENCE [LARGE SCALE GENOMIC DNA]</scope>
    <source>
        <strain evidence="2">Bat1K_MPI-CBG_1</strain>
    </source>
</reference>
<feature type="compositionally biased region" description="Pro residues" evidence="1">
    <location>
        <begin position="84"/>
        <end position="96"/>
    </location>
</feature>
<gene>
    <name evidence="2" type="ORF">HJG60_011821</name>
</gene>